<keyword evidence="1" id="KW-0472">Membrane</keyword>
<reference evidence="3" key="1">
    <citation type="journal article" date="2019" name="Int. J. Syst. Evol. Microbiol.">
        <title>The Global Catalogue of Microorganisms (GCM) 10K type strain sequencing project: providing services to taxonomists for standard genome sequencing and annotation.</title>
        <authorList>
            <consortium name="The Broad Institute Genomics Platform"/>
            <consortium name="The Broad Institute Genome Sequencing Center for Infectious Disease"/>
            <person name="Wu L."/>
            <person name="Ma J."/>
        </authorList>
    </citation>
    <scope>NUCLEOTIDE SEQUENCE [LARGE SCALE GENOMIC DNA]</scope>
    <source>
        <strain evidence="3">CGMCC 1.10759</strain>
    </source>
</reference>
<evidence type="ECO:0000313" key="2">
    <source>
        <dbReference type="EMBL" id="MFC4309410.1"/>
    </source>
</evidence>
<dbReference type="Pfam" id="PF04247">
    <property type="entry name" value="SirB"/>
    <property type="match status" value="1"/>
</dbReference>
<dbReference type="PANTHER" id="PTHR39594">
    <property type="entry name" value="PROTEIN YCHQ"/>
    <property type="match status" value="1"/>
</dbReference>
<dbReference type="InterPro" id="IPR007360">
    <property type="entry name" value="SirB"/>
</dbReference>
<sequence length="139" mass="15268">MIEFYPQIKSVHIAAVMASGLLFFLRGASLHAGMTWAMAAPVRYFSYAIDTTLLTAALMLATLLHQYPFVHGWLTVKVVLLVVYILLGTYALKRGSTRKIRIICWLAALAVYAFIITVARAHNPAGIFAAIPQLLSTST</sequence>
<accession>A0ABV8SPZ8</accession>
<dbReference type="PANTHER" id="PTHR39594:SF1">
    <property type="entry name" value="PROTEIN YCHQ"/>
    <property type="match status" value="1"/>
</dbReference>
<evidence type="ECO:0000313" key="3">
    <source>
        <dbReference type="Proteomes" id="UP001595904"/>
    </source>
</evidence>
<feature type="transmembrane region" description="Helical" evidence="1">
    <location>
        <begin position="102"/>
        <end position="122"/>
    </location>
</feature>
<gene>
    <name evidence="2" type="ORF">ACFPN2_09985</name>
</gene>
<dbReference type="Proteomes" id="UP001595904">
    <property type="component" value="Unassembled WGS sequence"/>
</dbReference>
<feature type="transmembrane region" description="Helical" evidence="1">
    <location>
        <begin position="12"/>
        <end position="32"/>
    </location>
</feature>
<keyword evidence="1" id="KW-0812">Transmembrane</keyword>
<dbReference type="PIRSF" id="PIRSF005610">
    <property type="entry name" value="SirB"/>
    <property type="match status" value="1"/>
</dbReference>
<feature type="transmembrane region" description="Helical" evidence="1">
    <location>
        <begin position="70"/>
        <end position="90"/>
    </location>
</feature>
<name>A0ABV8SPZ8_9GAMM</name>
<dbReference type="EMBL" id="JBHSDU010000003">
    <property type="protein sequence ID" value="MFC4309410.1"/>
    <property type="molecule type" value="Genomic_DNA"/>
</dbReference>
<keyword evidence="1" id="KW-1133">Transmembrane helix</keyword>
<feature type="transmembrane region" description="Helical" evidence="1">
    <location>
        <begin position="44"/>
        <end position="64"/>
    </location>
</feature>
<keyword evidence="3" id="KW-1185">Reference proteome</keyword>
<organism evidence="2 3">
    <name type="scientific">Steroidobacter flavus</name>
    <dbReference type="NCBI Taxonomy" id="1842136"/>
    <lineage>
        <taxon>Bacteria</taxon>
        <taxon>Pseudomonadati</taxon>
        <taxon>Pseudomonadota</taxon>
        <taxon>Gammaproteobacteria</taxon>
        <taxon>Steroidobacterales</taxon>
        <taxon>Steroidobacteraceae</taxon>
        <taxon>Steroidobacter</taxon>
    </lineage>
</organism>
<protein>
    <submittedName>
        <fullName evidence="2">SirB2 family protein</fullName>
    </submittedName>
</protein>
<dbReference type="RefSeq" id="WP_380596464.1">
    <property type="nucleotide sequence ID" value="NZ_JBHSDU010000003.1"/>
</dbReference>
<proteinExistence type="predicted"/>
<evidence type="ECO:0000256" key="1">
    <source>
        <dbReference type="SAM" id="Phobius"/>
    </source>
</evidence>
<comment type="caution">
    <text evidence="2">The sequence shown here is derived from an EMBL/GenBank/DDBJ whole genome shotgun (WGS) entry which is preliminary data.</text>
</comment>